<name>A0ABV2Q6A2_9BURK</name>
<evidence type="ECO:0000256" key="3">
    <source>
        <dbReference type="ARBA" id="ARBA00023125"/>
    </source>
</evidence>
<dbReference type="PANTHER" id="PTHR30118:SF15">
    <property type="entry name" value="TRANSCRIPTIONAL REGULATORY PROTEIN"/>
    <property type="match status" value="1"/>
</dbReference>
<keyword evidence="3 6" id="KW-0238">DNA-binding</keyword>
<dbReference type="EMBL" id="JBEPSH010000002">
    <property type="protein sequence ID" value="MET4576195.1"/>
    <property type="molecule type" value="Genomic_DNA"/>
</dbReference>
<dbReference type="Gene3D" id="1.10.10.10">
    <property type="entry name" value="Winged helix-like DNA-binding domain superfamily/Winged helix DNA-binding domain"/>
    <property type="match status" value="1"/>
</dbReference>
<reference evidence="6 7" key="1">
    <citation type="submission" date="2024-06" db="EMBL/GenBank/DDBJ databases">
        <title>Sorghum-associated microbial communities from plants grown in Nebraska, USA.</title>
        <authorList>
            <person name="Schachtman D."/>
        </authorList>
    </citation>
    <scope>NUCLEOTIDE SEQUENCE [LARGE SCALE GENOMIC DNA]</scope>
    <source>
        <strain evidence="6 7">2709</strain>
    </source>
</reference>
<protein>
    <submittedName>
        <fullName evidence="6">DNA-binding transcriptional LysR family regulator</fullName>
    </submittedName>
</protein>
<comment type="similarity">
    <text evidence="1">Belongs to the LysR transcriptional regulatory family.</text>
</comment>
<keyword evidence="4" id="KW-0804">Transcription</keyword>
<proteinExistence type="inferred from homology"/>
<evidence type="ECO:0000256" key="2">
    <source>
        <dbReference type="ARBA" id="ARBA00023015"/>
    </source>
</evidence>
<accession>A0ABV2Q6A2</accession>
<dbReference type="CDD" id="cd08417">
    <property type="entry name" value="PBP2_Nitroaromatics_like"/>
    <property type="match status" value="1"/>
</dbReference>
<dbReference type="PROSITE" id="PS50931">
    <property type="entry name" value="HTH_LYSR"/>
    <property type="match status" value="1"/>
</dbReference>
<dbReference type="InterPro" id="IPR036388">
    <property type="entry name" value="WH-like_DNA-bd_sf"/>
</dbReference>
<dbReference type="InterPro" id="IPR005119">
    <property type="entry name" value="LysR_subst-bd"/>
</dbReference>
<gene>
    <name evidence="6" type="ORF">ABIE13_001295</name>
</gene>
<dbReference type="PANTHER" id="PTHR30118">
    <property type="entry name" value="HTH-TYPE TRANSCRIPTIONAL REGULATOR LEUO-RELATED"/>
    <property type="match status" value="1"/>
</dbReference>
<evidence type="ECO:0000256" key="4">
    <source>
        <dbReference type="ARBA" id="ARBA00023163"/>
    </source>
</evidence>
<comment type="caution">
    <text evidence="6">The sequence shown here is derived from an EMBL/GenBank/DDBJ whole genome shotgun (WGS) entry which is preliminary data.</text>
</comment>
<dbReference type="InterPro" id="IPR000847">
    <property type="entry name" value="LysR_HTH_N"/>
</dbReference>
<dbReference type="GO" id="GO:0003677">
    <property type="term" value="F:DNA binding"/>
    <property type="evidence" value="ECO:0007669"/>
    <property type="project" value="UniProtKB-KW"/>
</dbReference>
<evidence type="ECO:0000259" key="5">
    <source>
        <dbReference type="PROSITE" id="PS50931"/>
    </source>
</evidence>
<evidence type="ECO:0000313" key="7">
    <source>
        <dbReference type="Proteomes" id="UP001549320"/>
    </source>
</evidence>
<dbReference type="Pfam" id="PF03466">
    <property type="entry name" value="LysR_substrate"/>
    <property type="match status" value="1"/>
</dbReference>
<dbReference type="InterPro" id="IPR037402">
    <property type="entry name" value="YidZ_PBP2"/>
</dbReference>
<evidence type="ECO:0000256" key="1">
    <source>
        <dbReference type="ARBA" id="ARBA00009437"/>
    </source>
</evidence>
<keyword evidence="7" id="KW-1185">Reference proteome</keyword>
<dbReference type="InterPro" id="IPR036390">
    <property type="entry name" value="WH_DNA-bd_sf"/>
</dbReference>
<evidence type="ECO:0000313" key="6">
    <source>
        <dbReference type="EMBL" id="MET4576195.1"/>
    </source>
</evidence>
<sequence length="313" mass="34752">MFEMALPDLNLLIYLHLLIKYGNATKVAQAMGVSQPGVSAALKRLRAVLDDPVFVRTGGRMVPTPKAQAVHAQTAGTLEMWERLAEGELVFDPARTNRGYTLLASDYILHQMLAPLAGELARRAPGATLRVIPPNPYRRLQTVVKREADFAIGYYHEAPEELRVRRLFVESVVCVMRQSHPAARSFDLDAFVRYPHVGIASVAQGSYSATLERSLLERGIHRRLPLTVPSYLAVPSLLVETDYIALLPESLATSFAKQMPLQVHPSPFELPALDVSILYHNNAQDDASHRWFRQLTVEVVGMAGLRGVSEPQL</sequence>
<dbReference type="InterPro" id="IPR050389">
    <property type="entry name" value="LysR-type_TF"/>
</dbReference>
<dbReference type="SUPFAM" id="SSF46785">
    <property type="entry name" value="Winged helix' DNA-binding domain"/>
    <property type="match status" value="1"/>
</dbReference>
<organism evidence="6 7">
    <name type="scientific">Ottowia thiooxydans</name>
    <dbReference type="NCBI Taxonomy" id="219182"/>
    <lineage>
        <taxon>Bacteria</taxon>
        <taxon>Pseudomonadati</taxon>
        <taxon>Pseudomonadota</taxon>
        <taxon>Betaproteobacteria</taxon>
        <taxon>Burkholderiales</taxon>
        <taxon>Comamonadaceae</taxon>
        <taxon>Ottowia</taxon>
    </lineage>
</organism>
<feature type="domain" description="HTH lysR-type" evidence="5">
    <location>
        <begin position="7"/>
        <end position="64"/>
    </location>
</feature>
<dbReference type="RefSeq" id="WP_354442143.1">
    <property type="nucleotide sequence ID" value="NZ_JBEPSH010000002.1"/>
</dbReference>
<keyword evidence="2" id="KW-0805">Transcription regulation</keyword>
<dbReference type="Gene3D" id="3.40.190.10">
    <property type="entry name" value="Periplasmic binding protein-like II"/>
    <property type="match status" value="2"/>
</dbReference>
<dbReference type="Proteomes" id="UP001549320">
    <property type="component" value="Unassembled WGS sequence"/>
</dbReference>
<dbReference type="Pfam" id="PF00126">
    <property type="entry name" value="HTH_1"/>
    <property type="match status" value="1"/>
</dbReference>
<dbReference type="SUPFAM" id="SSF53850">
    <property type="entry name" value="Periplasmic binding protein-like II"/>
    <property type="match status" value="1"/>
</dbReference>